<name>A0A5B2Z931_9GAMM</name>
<dbReference type="InterPro" id="IPR014710">
    <property type="entry name" value="RmlC-like_jellyroll"/>
</dbReference>
<dbReference type="RefSeq" id="WP_149860052.1">
    <property type="nucleotide sequence ID" value="NZ_VUOD01000003.1"/>
</dbReference>
<sequence>MRLLSLPANEYRRERWRNQRGWTREIHRDPEGSADWTWRASIAEVDQDAPFSRFPDCDRELVLVAGEGMDLVFADGERVPLRPPHQRHRFAGERELHAELVSGSTHDFNLIWRRDRVTATMLHRPLVGPMVFFEEPGVSWLAYLLSGQAAFRDLPRPLHLAAGDSVLLQADAEGPSRLILSGAGELLLARLAQVGDAPA</sequence>
<keyword evidence="2" id="KW-1185">Reference proteome</keyword>
<evidence type="ECO:0000313" key="2">
    <source>
        <dbReference type="Proteomes" id="UP000322165"/>
    </source>
</evidence>
<dbReference type="PANTHER" id="PTHR37943:SF1">
    <property type="entry name" value="PROTEIN VES"/>
    <property type="match status" value="1"/>
</dbReference>
<dbReference type="InterPro" id="IPR010282">
    <property type="entry name" value="Uncharacterised_HutD/Ves"/>
</dbReference>
<proteinExistence type="predicted"/>
<dbReference type="Pfam" id="PF05962">
    <property type="entry name" value="HutD"/>
    <property type="match status" value="1"/>
</dbReference>
<dbReference type="Gene3D" id="2.60.120.10">
    <property type="entry name" value="Jelly Rolls"/>
    <property type="match status" value="1"/>
</dbReference>
<dbReference type="Proteomes" id="UP000322165">
    <property type="component" value="Unassembled WGS sequence"/>
</dbReference>
<gene>
    <name evidence="1" type="ORF">F0415_04730</name>
</gene>
<dbReference type="EMBL" id="VUOD01000003">
    <property type="protein sequence ID" value="KAA2285228.1"/>
    <property type="molecule type" value="Genomic_DNA"/>
</dbReference>
<accession>A0A5B2Z931</accession>
<reference evidence="1 2" key="1">
    <citation type="submission" date="2019-09" db="EMBL/GenBank/DDBJ databases">
        <title>Arenimonas chukotkensis sp. nov., a bacterium isolated from Chukotka hot spring, Arctic region, Russia.</title>
        <authorList>
            <person name="Zayulina K.S."/>
            <person name="Prokofeva M.I."/>
            <person name="Elcheninov A.G."/>
            <person name="Novikov A."/>
            <person name="Kochetkova T.V."/>
            <person name="Kublanov I.V."/>
        </authorList>
    </citation>
    <scope>NUCLEOTIDE SEQUENCE [LARGE SCALE GENOMIC DNA]</scope>
    <source>
        <strain evidence="1 2">3729k</strain>
    </source>
</reference>
<protein>
    <submittedName>
        <fullName evidence="1">HutD family protein</fullName>
    </submittedName>
</protein>
<evidence type="ECO:0000313" key="1">
    <source>
        <dbReference type="EMBL" id="KAA2285228.1"/>
    </source>
</evidence>
<comment type="caution">
    <text evidence="1">The sequence shown here is derived from an EMBL/GenBank/DDBJ whole genome shotgun (WGS) entry which is preliminary data.</text>
</comment>
<dbReference type="CDD" id="cd20293">
    <property type="entry name" value="cupin_HutD_N"/>
    <property type="match status" value="1"/>
</dbReference>
<organism evidence="1 2">
    <name type="scientific">Arenimonas fontis</name>
    <dbReference type="NCBI Taxonomy" id="2608255"/>
    <lineage>
        <taxon>Bacteria</taxon>
        <taxon>Pseudomonadati</taxon>
        <taxon>Pseudomonadota</taxon>
        <taxon>Gammaproteobacteria</taxon>
        <taxon>Lysobacterales</taxon>
        <taxon>Lysobacteraceae</taxon>
        <taxon>Arenimonas</taxon>
    </lineage>
</organism>
<reference evidence="1 2" key="2">
    <citation type="submission" date="2019-09" db="EMBL/GenBank/DDBJ databases">
        <authorList>
            <person name="Mazur A."/>
        </authorList>
    </citation>
    <scope>NUCLEOTIDE SEQUENCE [LARGE SCALE GENOMIC DNA]</scope>
    <source>
        <strain evidence="1 2">3729k</strain>
    </source>
</reference>
<dbReference type="PANTHER" id="PTHR37943">
    <property type="entry name" value="PROTEIN VES"/>
    <property type="match status" value="1"/>
</dbReference>
<dbReference type="InterPro" id="IPR011051">
    <property type="entry name" value="RmlC_Cupin_sf"/>
</dbReference>
<dbReference type="SUPFAM" id="SSF51182">
    <property type="entry name" value="RmlC-like cupins"/>
    <property type="match status" value="1"/>
</dbReference>
<dbReference type="AlphaFoldDB" id="A0A5B2Z931"/>